<reference evidence="2 4" key="2">
    <citation type="submission" date="2018-10" db="EMBL/GenBank/DDBJ databases">
        <title>Genomic Encyclopedia of Archaeal and Bacterial Type Strains, Phase II (KMG-II): from individual species to whole genera.</title>
        <authorList>
            <person name="Goeker M."/>
        </authorList>
    </citation>
    <scope>NUCLEOTIDE SEQUENCE [LARGE SCALE GENOMIC DNA]</scope>
    <source>
        <strain evidence="2 4">DSM 21886</strain>
    </source>
</reference>
<dbReference type="InterPro" id="IPR009050">
    <property type="entry name" value="Globin-like_sf"/>
</dbReference>
<dbReference type="AlphaFoldDB" id="A0A497TX94"/>
<evidence type="ECO:0000313" key="4">
    <source>
        <dbReference type="Proteomes" id="UP000275027"/>
    </source>
</evidence>
<dbReference type="CDD" id="cd08916">
    <property type="entry name" value="TrHb3_P"/>
    <property type="match status" value="1"/>
</dbReference>
<keyword evidence="3" id="KW-1185">Reference proteome</keyword>
<name>A0A497TX94_9FLAO</name>
<dbReference type="Gene3D" id="1.10.490.10">
    <property type="entry name" value="Globins"/>
    <property type="match status" value="1"/>
</dbReference>
<protein>
    <submittedName>
        <fullName evidence="2">Hemoglobin</fullName>
    </submittedName>
</protein>
<accession>A0A497TX94</accession>
<dbReference type="EMBL" id="PJND01000013">
    <property type="protein sequence ID" value="PKW19960.1"/>
    <property type="molecule type" value="Genomic_DNA"/>
</dbReference>
<evidence type="ECO:0000313" key="2">
    <source>
        <dbReference type="EMBL" id="RLJ23000.1"/>
    </source>
</evidence>
<dbReference type="RefSeq" id="WP_101473028.1">
    <property type="nucleotide sequence ID" value="NZ_JAPJOL010000005.1"/>
</dbReference>
<evidence type="ECO:0000313" key="3">
    <source>
        <dbReference type="Proteomes" id="UP000233767"/>
    </source>
</evidence>
<dbReference type="InterPro" id="IPR012292">
    <property type="entry name" value="Globin/Proto"/>
</dbReference>
<organism evidence="2 4">
    <name type="scientific">Flavobacterium lindanitolerans</name>
    <dbReference type="NCBI Taxonomy" id="428988"/>
    <lineage>
        <taxon>Bacteria</taxon>
        <taxon>Pseudomonadati</taxon>
        <taxon>Bacteroidota</taxon>
        <taxon>Flavobacteriia</taxon>
        <taxon>Flavobacteriales</taxon>
        <taxon>Flavobacteriaceae</taxon>
        <taxon>Flavobacterium</taxon>
    </lineage>
</organism>
<sequence length="124" mass="14526">MKDLENREDLTLLMDNFYQKLLQNKAISYLFTEVAQIDLEHHLPVIVDFWNLSLFGKGNYKNNVLKLHLDLNEKSKLSPQHFKIWLDTFYLTVDENFSGENSEKIKTKALSIANVMQIKLHKSA</sequence>
<dbReference type="Proteomes" id="UP000233767">
    <property type="component" value="Unassembled WGS sequence"/>
</dbReference>
<dbReference type="Proteomes" id="UP000275027">
    <property type="component" value="Unassembled WGS sequence"/>
</dbReference>
<comment type="caution">
    <text evidence="2">The sequence shown here is derived from an EMBL/GenBank/DDBJ whole genome shotgun (WGS) entry which is preliminary data.</text>
</comment>
<dbReference type="GO" id="GO:0019825">
    <property type="term" value="F:oxygen binding"/>
    <property type="evidence" value="ECO:0007669"/>
    <property type="project" value="InterPro"/>
</dbReference>
<reference evidence="1 3" key="1">
    <citation type="submission" date="2017-12" db="EMBL/GenBank/DDBJ databases">
        <title>Genomic Encyclopedia of Type Strains, Phase III (KMG-III): the genomes of soil and plant-associated and newly described type strains.</title>
        <authorList>
            <person name="Whitman W."/>
        </authorList>
    </citation>
    <scope>NUCLEOTIDE SEQUENCE [LARGE SCALE GENOMIC DNA]</scope>
    <source>
        <strain evidence="1 3">IP-10</strain>
    </source>
</reference>
<dbReference type="EMBL" id="RCCB01000017">
    <property type="protein sequence ID" value="RLJ23000.1"/>
    <property type="molecule type" value="Genomic_DNA"/>
</dbReference>
<dbReference type="GO" id="GO:0020037">
    <property type="term" value="F:heme binding"/>
    <property type="evidence" value="ECO:0007669"/>
    <property type="project" value="InterPro"/>
</dbReference>
<dbReference type="SUPFAM" id="SSF46458">
    <property type="entry name" value="Globin-like"/>
    <property type="match status" value="1"/>
</dbReference>
<gene>
    <name evidence="1" type="ORF">B0G92_3308</name>
    <name evidence="2" type="ORF">CLV50_3368</name>
</gene>
<proteinExistence type="predicted"/>
<evidence type="ECO:0000313" key="1">
    <source>
        <dbReference type="EMBL" id="PKW19960.1"/>
    </source>
</evidence>